<organism evidence="2 3">
    <name type="scientific">Streptomyces caniferus</name>
    <dbReference type="NCBI Taxonomy" id="285557"/>
    <lineage>
        <taxon>Bacteria</taxon>
        <taxon>Bacillati</taxon>
        <taxon>Actinomycetota</taxon>
        <taxon>Actinomycetes</taxon>
        <taxon>Kitasatosporales</taxon>
        <taxon>Streptomycetaceae</taxon>
        <taxon>Streptomyces</taxon>
    </lineage>
</organism>
<protein>
    <submittedName>
        <fullName evidence="2">Uncharacterized protein</fullName>
    </submittedName>
</protein>
<dbReference type="AlphaFoldDB" id="A0A640S4L1"/>
<sequence length="71" mass="7528">MGSGRRRSTVAARTAGVMVSGALRERIGPSLRRLCAGLQETAEHDGEKYEITGTHAPNGQRCPSYEASTPA</sequence>
<dbReference type="EMBL" id="BLIN01000003">
    <property type="protein sequence ID" value="GFE06443.1"/>
    <property type="molecule type" value="Genomic_DNA"/>
</dbReference>
<evidence type="ECO:0000313" key="2">
    <source>
        <dbReference type="EMBL" id="GFE06443.1"/>
    </source>
</evidence>
<gene>
    <name evidence="2" type="ORF">Scani_27110</name>
</gene>
<proteinExistence type="predicted"/>
<evidence type="ECO:0000256" key="1">
    <source>
        <dbReference type="SAM" id="MobiDB-lite"/>
    </source>
</evidence>
<dbReference type="Proteomes" id="UP000435837">
    <property type="component" value="Unassembled WGS sequence"/>
</dbReference>
<comment type="caution">
    <text evidence="2">The sequence shown here is derived from an EMBL/GenBank/DDBJ whole genome shotgun (WGS) entry which is preliminary data.</text>
</comment>
<accession>A0A640S4L1</accession>
<evidence type="ECO:0000313" key="3">
    <source>
        <dbReference type="Proteomes" id="UP000435837"/>
    </source>
</evidence>
<reference evidence="2 3" key="1">
    <citation type="submission" date="2019-12" db="EMBL/GenBank/DDBJ databases">
        <title>Whole genome shotgun sequence of Streptomyces caniferus NBRC 15389.</title>
        <authorList>
            <person name="Ichikawa N."/>
            <person name="Kimura A."/>
            <person name="Kitahashi Y."/>
            <person name="Komaki H."/>
            <person name="Tamura T."/>
        </authorList>
    </citation>
    <scope>NUCLEOTIDE SEQUENCE [LARGE SCALE GENOMIC DNA]</scope>
    <source>
        <strain evidence="2 3">NBRC 15389</strain>
    </source>
</reference>
<name>A0A640S4L1_9ACTN</name>
<feature type="region of interest" description="Disordered" evidence="1">
    <location>
        <begin position="43"/>
        <end position="71"/>
    </location>
</feature>